<reference evidence="6 7" key="1">
    <citation type="submission" date="2019-05" db="EMBL/GenBank/DDBJ databases">
        <authorList>
            <person name="Zhang J.-Y."/>
            <person name="Feg X."/>
            <person name="Du Z.-J."/>
        </authorList>
    </citation>
    <scope>NUCLEOTIDE SEQUENCE [LARGE SCALE GENOMIC DNA]</scope>
    <source>
        <strain evidence="6 7">RZ26</strain>
    </source>
</reference>
<evidence type="ECO:0000256" key="4">
    <source>
        <dbReference type="ARBA" id="ARBA00023136"/>
    </source>
</evidence>
<evidence type="ECO:0000256" key="5">
    <source>
        <dbReference type="SAM" id="Phobius"/>
    </source>
</evidence>
<protein>
    <submittedName>
        <fullName evidence="6">DoxX family protein</fullName>
    </submittedName>
</protein>
<keyword evidence="3 5" id="KW-1133">Transmembrane helix</keyword>
<evidence type="ECO:0000313" key="6">
    <source>
        <dbReference type="EMBL" id="TMM53293.1"/>
    </source>
</evidence>
<comment type="caution">
    <text evidence="6">The sequence shown here is derived from an EMBL/GenBank/DDBJ whole genome shotgun (WGS) entry which is preliminary data.</text>
</comment>
<dbReference type="OrthoDB" id="7960583at2"/>
<gene>
    <name evidence="6" type="ORF">FEE95_19695</name>
</gene>
<evidence type="ECO:0000256" key="2">
    <source>
        <dbReference type="ARBA" id="ARBA00022692"/>
    </source>
</evidence>
<dbReference type="RefSeq" id="WP_138659753.1">
    <property type="nucleotide sequence ID" value="NZ_VATY01000005.1"/>
</dbReference>
<evidence type="ECO:0000256" key="3">
    <source>
        <dbReference type="ARBA" id="ARBA00022989"/>
    </source>
</evidence>
<keyword evidence="4 5" id="KW-0472">Membrane</keyword>
<keyword evidence="2 5" id="KW-0812">Transmembrane</keyword>
<comment type="subcellular location">
    <subcellularLocation>
        <location evidence="1">Membrane</location>
        <topology evidence="1">Multi-pass membrane protein</topology>
    </subcellularLocation>
</comment>
<feature type="transmembrane region" description="Helical" evidence="5">
    <location>
        <begin position="93"/>
        <end position="112"/>
    </location>
</feature>
<organism evidence="6 7">
    <name type="scientific">Maribacter algarum</name>
    <name type="common">ex Zhang et al. 2020</name>
    <dbReference type="NCBI Taxonomy" id="2578118"/>
    <lineage>
        <taxon>Bacteria</taxon>
        <taxon>Pseudomonadati</taxon>
        <taxon>Bacteroidota</taxon>
        <taxon>Flavobacteriia</taxon>
        <taxon>Flavobacteriales</taxon>
        <taxon>Flavobacteriaceae</taxon>
        <taxon>Maribacter</taxon>
    </lineage>
</organism>
<dbReference type="Pfam" id="PF13564">
    <property type="entry name" value="DoxX_2"/>
    <property type="match status" value="1"/>
</dbReference>
<dbReference type="InterPro" id="IPR032808">
    <property type="entry name" value="DoxX"/>
</dbReference>
<name>A0A5S3PGN9_9FLAO</name>
<feature type="transmembrane region" description="Helical" evidence="5">
    <location>
        <begin position="42"/>
        <end position="62"/>
    </location>
</feature>
<dbReference type="EMBL" id="VATY01000005">
    <property type="protein sequence ID" value="TMM53293.1"/>
    <property type="molecule type" value="Genomic_DNA"/>
</dbReference>
<accession>A0A5S3PGN9</accession>
<evidence type="ECO:0000256" key="1">
    <source>
        <dbReference type="ARBA" id="ARBA00004141"/>
    </source>
</evidence>
<dbReference type="GO" id="GO:0016020">
    <property type="term" value="C:membrane"/>
    <property type="evidence" value="ECO:0007669"/>
    <property type="project" value="UniProtKB-SubCell"/>
</dbReference>
<sequence length="118" mass="13367">MKTIYWTTTGILSLFLLWSSYTYLFSKGTIDGVRNLGFPDHFRVQLAILKVIAVVLILVPQIPLQVKEWAYVGIALFFLTAIIAHTAHKDPFFITMINMVLVALLVISNIYLHKISAD</sequence>
<keyword evidence="7" id="KW-1185">Reference proteome</keyword>
<evidence type="ECO:0000313" key="7">
    <source>
        <dbReference type="Proteomes" id="UP000310314"/>
    </source>
</evidence>
<dbReference type="Proteomes" id="UP000310314">
    <property type="component" value="Unassembled WGS sequence"/>
</dbReference>
<feature type="transmembrane region" description="Helical" evidence="5">
    <location>
        <begin position="69"/>
        <end position="87"/>
    </location>
</feature>
<dbReference type="AlphaFoldDB" id="A0A5S3PGN9"/>
<proteinExistence type="predicted"/>